<accession>A0A833KZZ0</accession>
<evidence type="ECO:0000256" key="3">
    <source>
        <dbReference type="ARBA" id="ARBA00022729"/>
    </source>
</evidence>
<dbReference type="SUPFAM" id="SSF53850">
    <property type="entry name" value="Periplasmic binding protein-like II"/>
    <property type="match status" value="1"/>
</dbReference>
<evidence type="ECO:0000313" key="6">
    <source>
        <dbReference type="EMBL" id="KAF0133053.1"/>
    </source>
</evidence>
<feature type="domain" description="PBP" evidence="5">
    <location>
        <begin position="29"/>
        <end position="273"/>
    </location>
</feature>
<dbReference type="PANTHER" id="PTHR30570">
    <property type="entry name" value="PERIPLASMIC PHOSPHATE BINDING COMPONENT OF PHOSPHATE ABC TRANSPORTER"/>
    <property type="match status" value="1"/>
</dbReference>
<feature type="signal peptide" evidence="4">
    <location>
        <begin position="1"/>
        <end position="22"/>
    </location>
</feature>
<sequence>MFKLMRFSLFLLFLITALAVIAGCTRSGDKAIQIKGSDTMVNLGQAWSEEFIKDHPEIPIAVTGGGSGTGIAALMSNSCDIAQSSRQMEKKEIELAKKRGIEPKEFHAANDGIAVVVHPSNPVKRLTIKQLSEIFTGKIKNWLELGGIDKNIVILSRERNSGTHVFFLEHVVKFGDKKNKNEFAPQALMMPSSQAIAEEILHNRAAIGYFGLGYLTKKQKVIAIAKKDGSPYVLPSIETVLNKSYPISRSLLLYTNGKPSEKVTSFIDFILSKKGQEIVKKMDFVPIK</sequence>
<reference evidence="6 7" key="1">
    <citation type="submission" date="2019-12" db="EMBL/GenBank/DDBJ databases">
        <authorList>
            <person name="Wolfe R."/>
            <person name="Danczak R."/>
            <person name="Wilkins M."/>
        </authorList>
    </citation>
    <scope>NUCLEOTIDE SEQUENCE [LARGE SCALE GENOMIC DNA]</scope>
    <source>
        <strain evidence="6">X2_MaxBin.013</strain>
    </source>
</reference>
<organism evidence="6 7">
    <name type="scientific">Candidatus Saganbacteria bacterium</name>
    <dbReference type="NCBI Taxonomy" id="2575572"/>
    <lineage>
        <taxon>Bacteria</taxon>
        <taxon>Bacillati</taxon>
        <taxon>Saganbacteria</taxon>
    </lineage>
</organism>
<feature type="chain" id="PRO_5033091741" description="Phosphate-binding protein" evidence="4">
    <location>
        <begin position="23"/>
        <end position="288"/>
    </location>
</feature>
<dbReference type="CDD" id="cd13653">
    <property type="entry name" value="PBP2_phosphate_like_1"/>
    <property type="match status" value="1"/>
</dbReference>
<proteinExistence type="inferred from homology"/>
<dbReference type="EMBL" id="WPAF01000036">
    <property type="protein sequence ID" value="KAF0133053.1"/>
    <property type="molecule type" value="Genomic_DNA"/>
</dbReference>
<evidence type="ECO:0000313" key="7">
    <source>
        <dbReference type="Proteomes" id="UP000488506"/>
    </source>
</evidence>
<comment type="caution">
    <text evidence="6">The sequence shown here is derived from an EMBL/GenBank/DDBJ whole genome shotgun (WGS) entry which is preliminary data.</text>
</comment>
<protein>
    <recommendedName>
        <fullName evidence="4">Phosphate-binding protein</fullName>
    </recommendedName>
</protein>
<dbReference type="GO" id="GO:0006817">
    <property type="term" value="P:phosphate ion transport"/>
    <property type="evidence" value="ECO:0007669"/>
    <property type="project" value="UniProtKB-UniRule"/>
</dbReference>
<dbReference type="Pfam" id="PF12849">
    <property type="entry name" value="PBP_like_2"/>
    <property type="match status" value="1"/>
</dbReference>
<dbReference type="PANTHER" id="PTHR30570:SF1">
    <property type="entry name" value="PHOSPHATE-BINDING PROTEIN PSTS"/>
    <property type="match status" value="1"/>
</dbReference>
<name>A0A833KZZ0_UNCSA</name>
<dbReference type="AlphaFoldDB" id="A0A833KZZ0"/>
<dbReference type="GO" id="GO:0042301">
    <property type="term" value="F:phosphate ion binding"/>
    <property type="evidence" value="ECO:0007669"/>
    <property type="project" value="UniProtKB-UniRule"/>
</dbReference>
<keyword evidence="3 4" id="KW-0732">Signal</keyword>
<comment type="function">
    <text evidence="4">Involved in the system for phosphate transport across the cytoplasmic membrane.</text>
</comment>
<evidence type="ECO:0000256" key="4">
    <source>
        <dbReference type="RuleBase" id="RU367119"/>
    </source>
</evidence>
<evidence type="ECO:0000256" key="2">
    <source>
        <dbReference type="ARBA" id="ARBA00022448"/>
    </source>
</evidence>
<evidence type="ECO:0000256" key="1">
    <source>
        <dbReference type="ARBA" id="ARBA00008725"/>
    </source>
</evidence>
<dbReference type="InterPro" id="IPR050811">
    <property type="entry name" value="Phosphate_ABC_transporter"/>
</dbReference>
<comment type="similarity">
    <text evidence="1 4">Belongs to the PstS family.</text>
</comment>
<keyword evidence="2 4" id="KW-0813">Transport</keyword>
<dbReference type="PROSITE" id="PS51257">
    <property type="entry name" value="PROKAR_LIPOPROTEIN"/>
    <property type="match status" value="1"/>
</dbReference>
<dbReference type="Proteomes" id="UP000488506">
    <property type="component" value="Unassembled WGS sequence"/>
</dbReference>
<dbReference type="NCBIfam" id="TIGR02136">
    <property type="entry name" value="ptsS_2"/>
    <property type="match status" value="1"/>
</dbReference>
<evidence type="ECO:0000259" key="5">
    <source>
        <dbReference type="Pfam" id="PF12849"/>
    </source>
</evidence>
<dbReference type="InterPro" id="IPR024370">
    <property type="entry name" value="PBP_domain"/>
</dbReference>
<keyword evidence="4" id="KW-0592">Phosphate transport</keyword>
<dbReference type="Gene3D" id="3.40.190.10">
    <property type="entry name" value="Periplasmic binding protein-like II"/>
    <property type="match status" value="2"/>
</dbReference>
<gene>
    <name evidence="6" type="ORF">FD145_1461</name>
</gene>
<dbReference type="InterPro" id="IPR011862">
    <property type="entry name" value="Phos-bd"/>
</dbReference>